<reference evidence="13" key="3">
    <citation type="submission" date="2025-09" db="UniProtKB">
        <authorList>
            <consortium name="Ensembl"/>
        </authorList>
    </citation>
    <scope>IDENTIFICATION</scope>
</reference>
<dbReference type="InterPro" id="IPR001584">
    <property type="entry name" value="Integrase_cat-core"/>
</dbReference>
<evidence type="ECO:0000256" key="8">
    <source>
        <dbReference type="ARBA" id="ARBA00022918"/>
    </source>
</evidence>
<dbReference type="PROSITE" id="PS50994">
    <property type="entry name" value="INTEGRASE"/>
    <property type="match status" value="1"/>
</dbReference>
<dbReference type="SUPFAM" id="SSF57756">
    <property type="entry name" value="Retrovirus zinc finger-like domains"/>
    <property type="match status" value="1"/>
</dbReference>
<evidence type="ECO:0000256" key="2">
    <source>
        <dbReference type="ARBA" id="ARBA00012180"/>
    </source>
</evidence>
<dbReference type="Pfam" id="PF02023">
    <property type="entry name" value="SCAN"/>
    <property type="match status" value="1"/>
</dbReference>
<dbReference type="GO" id="GO:0004523">
    <property type="term" value="F:RNA-DNA hybrid ribonuclease activity"/>
    <property type="evidence" value="ECO:0007669"/>
    <property type="project" value="UniProtKB-EC"/>
</dbReference>
<dbReference type="Pfam" id="PF22938">
    <property type="entry name" value="Integrase_p58_C"/>
    <property type="match status" value="1"/>
</dbReference>
<dbReference type="GO" id="GO:0008270">
    <property type="term" value="F:zinc ion binding"/>
    <property type="evidence" value="ECO:0007669"/>
    <property type="project" value="InterPro"/>
</dbReference>
<dbReference type="InterPro" id="IPR041373">
    <property type="entry name" value="RT_RNaseH"/>
</dbReference>
<dbReference type="GO" id="GO:0003676">
    <property type="term" value="F:nucleic acid binding"/>
    <property type="evidence" value="ECO:0007669"/>
    <property type="project" value="InterPro"/>
</dbReference>
<dbReference type="InterPro" id="IPR000477">
    <property type="entry name" value="RT_dom"/>
</dbReference>
<dbReference type="Pfam" id="PF00078">
    <property type="entry name" value="RVT_1"/>
    <property type="match status" value="1"/>
</dbReference>
<evidence type="ECO:0000256" key="4">
    <source>
        <dbReference type="ARBA" id="ARBA00022695"/>
    </source>
</evidence>
<protein>
    <recommendedName>
        <fullName evidence="9">Gypsy retrotransposon integrase-like protein 1</fullName>
        <ecNumber evidence="2">3.1.26.4</ecNumber>
    </recommendedName>
</protein>
<dbReference type="FunFam" id="3.30.70.270:FF:000026">
    <property type="entry name" value="Transposon Ty3-G Gag-Pol polyprotein"/>
    <property type="match status" value="1"/>
</dbReference>
<keyword evidence="3" id="KW-0808">Transferase</keyword>
<dbReference type="CDD" id="cd01647">
    <property type="entry name" value="RT_LTR"/>
    <property type="match status" value="1"/>
</dbReference>
<sequence>MEFIEDFVQTPSEELLNCYKKDQLLKLADFYKVELQKKLSKEELLKTLKDKLAESGILSGLGDGAPVSVTDSADKASPVVSRSVPSVAGYGVGLTFEQQRQLLLLQLQHEQKNVLEVEKLRQEARLREVELAHVQANKQMELQRYKFELMSAGKLQPESSTAGVAVSHVLPTHSFDVTVNLRLVPKFNDQDPDIFFVLFERLAEARHWSDAERTLLLQCVLTGKAQEAYSALSVTDSVKYELVKTAVLRAYELVPEAYRQRFRQFRRGRQTHSEFSRDLVNHFNRWCAASQVETLVDLQELILLEQFKNTLSDRVVTYLNEQKVTTISDAAKLADEFVLTHKCFTGENRGQGNHTYRENMASAHTSKWLSDRTDRFVSKVGQGLQAKLDPNRVCNYCFGKGHWRNECPVLKKKWKSGAFATKPCGAAATLCADERSRAIAAVQTITKPSEGPVIELPEVETQLSDSTVSAEIDPGYAAFVSDGFVSLIGSDGKVPVKILRDSGALDSFIVGSVLPFSPDSAVGSSVEVRGMGLTVFSAPQHRLTLISDLLQGDVVMGVRPSLPMGGVQVILGNDLVGDRVWSDVPARSVEPASQVVRRESLTATSTILPTCAVTRAMSSVSSGSAVENFDRKRKPVFPVPAYHLPVSCSDLIQEQKDDPTLQVLFCQVLPDHEVESAACGYFLQDGILVRKWVPHGECFVGDEIVQVVLPLKRRPTVLQIAHDGVSGHLGVRKTYDRVLRHFYWPRLKKDISAFIKTCHTCQLTGKPNQVIKPAPLYPIPVAEHPFEHLIVDCVGPLPRSKSGSNFLLTVMCQATRYPAAFPLRNITTKSVVKALTQFMSTFGIPKVIQSDQGSNFTSKLFAEVLQQLNIRHSQSSAYHAQSQGALERFHQTLKSLLRAYCTELDRDWEEGLPWLMLSAREVSQESLGFSPNDLVFGHTVRGFLASLQSDWKSKEAPQNLIDYVNGFRHRLYQANKLAKENLKAVQHKMKRLHDRRAESREFSPGDQVLALLPLVGSPFQAKFCGPYMVAKKVSDLNYLISTPDRKKSVQLCHVNLLKPYFARSSVAGLESSPSCVAVAVPVGQVRVHSDPAVETEEELCTPDDGMLRGRLKNSESLASLNEMLTHLSEPRRSELVKLVKSYPCLFADTPSRTHLIEHDIDVGEAPPVRQRFYRMSPVKHEHLEAEVKYMLENNIAEPCASSWSSPCLLVKKSDGTFRPCTDLRKVNKLTKPDSFPLPRMEDCVDQVGSAKFVSKFDLLKGYWQVPLTPRAREIASFITPSGLYSYTVMPFGLRNAPATFQRLMNKVVSGLVGCAVYLDDVVVYSDTWEDHLQRIQALFDRLALASLTVNLAKCEFAKATVTYLGKVVGHGQVRPVRAKVSAVDKFPVPATKKDLSRFLGMVGYYRGFCKNFSTVVAPLTSLLSPKVKFEWSRICQEAFESVKSMLCSAPVLAAPQMEKPFSLYVDASKVGAGAVLMQTNDHGVDCPVSFFSKKFNIHQLNYSIIEKEALALIWALRHFEVYVGSGASALVVYTDHNPLTFLHSLQNPNQRLMRWCLFLQPFHLDVRHVKGTENTVADAMSRGMS</sequence>
<dbReference type="SUPFAM" id="SSF56672">
    <property type="entry name" value="DNA/RNA polymerases"/>
    <property type="match status" value="1"/>
</dbReference>
<evidence type="ECO:0000259" key="12">
    <source>
        <dbReference type="PROSITE" id="PS50994"/>
    </source>
</evidence>
<dbReference type="FunFam" id="3.30.420.10:FF:000032">
    <property type="entry name" value="Retrovirus-related Pol polyprotein from transposon 297-like Protein"/>
    <property type="match status" value="1"/>
</dbReference>
<comment type="similarity">
    <text evidence="1">Belongs to the beta type-B retroviral polymerase family. HERV class-II K(HML-2) pol subfamily.</text>
</comment>
<dbReference type="PANTHER" id="PTHR37984">
    <property type="entry name" value="PROTEIN CBG26694"/>
    <property type="match status" value="1"/>
</dbReference>
<dbReference type="SUPFAM" id="SSF53098">
    <property type="entry name" value="Ribonuclease H-like"/>
    <property type="match status" value="1"/>
</dbReference>
<dbReference type="EC" id="3.1.26.4" evidence="2"/>
<dbReference type="GO" id="GO:0003964">
    <property type="term" value="F:RNA-directed DNA polymerase activity"/>
    <property type="evidence" value="ECO:0007669"/>
    <property type="project" value="UniProtKB-KW"/>
</dbReference>
<dbReference type="InterPro" id="IPR054465">
    <property type="entry name" value="Integrase_p58-like_C"/>
</dbReference>
<feature type="coiled-coil region" evidence="10">
    <location>
        <begin position="107"/>
        <end position="137"/>
    </location>
</feature>
<dbReference type="OMA" id="YSARVEP"/>
<keyword evidence="14" id="KW-1185">Reference proteome</keyword>
<evidence type="ECO:0000256" key="9">
    <source>
        <dbReference type="ARBA" id="ARBA00039658"/>
    </source>
</evidence>
<dbReference type="Gene3D" id="3.30.420.10">
    <property type="entry name" value="Ribonuclease H-like superfamily/Ribonuclease H"/>
    <property type="match status" value="1"/>
</dbReference>
<dbReference type="InterPro" id="IPR036397">
    <property type="entry name" value="RNaseH_sf"/>
</dbReference>
<accession>A0A671V0F8</accession>
<evidence type="ECO:0000256" key="5">
    <source>
        <dbReference type="ARBA" id="ARBA00022722"/>
    </source>
</evidence>
<dbReference type="InterPro" id="IPR043128">
    <property type="entry name" value="Rev_trsase/Diguanyl_cyclase"/>
</dbReference>
<dbReference type="PROSITE" id="PS50878">
    <property type="entry name" value="RT_POL"/>
    <property type="match status" value="1"/>
</dbReference>
<keyword evidence="7" id="KW-0378">Hydrolase</keyword>
<reference evidence="13" key="2">
    <citation type="submission" date="2025-08" db="UniProtKB">
        <authorList>
            <consortium name="Ensembl"/>
        </authorList>
    </citation>
    <scope>IDENTIFICATION</scope>
</reference>
<evidence type="ECO:0000313" key="13">
    <source>
        <dbReference type="Ensembl" id="ENSSAUP00010019633.1"/>
    </source>
</evidence>
<name>A0A671V0F8_SPAAU</name>
<proteinExistence type="inferred from homology"/>
<dbReference type="Gene3D" id="1.10.4020.10">
    <property type="entry name" value="DNA breaking-rejoining enzymes"/>
    <property type="match status" value="1"/>
</dbReference>
<dbReference type="GO" id="GO:0015074">
    <property type="term" value="P:DNA integration"/>
    <property type="evidence" value="ECO:0007669"/>
    <property type="project" value="InterPro"/>
</dbReference>
<reference evidence="13" key="1">
    <citation type="submission" date="2021-04" db="EMBL/GenBank/DDBJ databases">
        <authorList>
            <consortium name="Wellcome Sanger Institute Data Sharing"/>
        </authorList>
    </citation>
    <scope>NUCLEOTIDE SEQUENCE [LARGE SCALE GENOMIC DNA]</scope>
</reference>
<evidence type="ECO:0000256" key="1">
    <source>
        <dbReference type="ARBA" id="ARBA00010879"/>
    </source>
</evidence>
<dbReference type="Gene3D" id="3.30.70.270">
    <property type="match status" value="2"/>
</dbReference>
<evidence type="ECO:0000313" key="14">
    <source>
        <dbReference type="Proteomes" id="UP000472265"/>
    </source>
</evidence>
<dbReference type="Proteomes" id="UP000472265">
    <property type="component" value="Chromosome 4"/>
</dbReference>
<dbReference type="Gene3D" id="3.10.20.370">
    <property type="match status" value="1"/>
</dbReference>
<feature type="domain" description="Integrase catalytic" evidence="12">
    <location>
        <begin position="781"/>
        <end position="939"/>
    </location>
</feature>
<evidence type="ECO:0000256" key="6">
    <source>
        <dbReference type="ARBA" id="ARBA00022759"/>
    </source>
</evidence>
<dbReference type="InterPro" id="IPR012337">
    <property type="entry name" value="RNaseH-like_sf"/>
</dbReference>
<evidence type="ECO:0000256" key="3">
    <source>
        <dbReference type="ARBA" id="ARBA00022679"/>
    </source>
</evidence>
<dbReference type="PANTHER" id="PTHR37984:SF5">
    <property type="entry name" value="PROTEIN NYNRIN-LIKE"/>
    <property type="match status" value="1"/>
</dbReference>
<keyword evidence="5" id="KW-0540">Nuclease</keyword>
<dbReference type="GeneTree" id="ENSGT01050000244855"/>
<evidence type="ECO:0000256" key="10">
    <source>
        <dbReference type="SAM" id="Coils"/>
    </source>
</evidence>
<keyword evidence="10" id="KW-0175">Coiled coil</keyword>
<keyword evidence="6" id="KW-0255">Endonuclease</keyword>
<dbReference type="InterPro" id="IPR041588">
    <property type="entry name" value="Integrase_H2C2"/>
</dbReference>
<dbReference type="Pfam" id="PF00665">
    <property type="entry name" value="rve"/>
    <property type="match status" value="1"/>
</dbReference>
<organism evidence="13 14">
    <name type="scientific">Sparus aurata</name>
    <name type="common">Gilthead sea bream</name>
    <dbReference type="NCBI Taxonomy" id="8175"/>
    <lineage>
        <taxon>Eukaryota</taxon>
        <taxon>Metazoa</taxon>
        <taxon>Chordata</taxon>
        <taxon>Craniata</taxon>
        <taxon>Vertebrata</taxon>
        <taxon>Euteleostomi</taxon>
        <taxon>Actinopterygii</taxon>
        <taxon>Neopterygii</taxon>
        <taxon>Teleostei</taxon>
        <taxon>Neoteleostei</taxon>
        <taxon>Acanthomorphata</taxon>
        <taxon>Eupercaria</taxon>
        <taxon>Spariformes</taxon>
        <taxon>Sparidae</taxon>
        <taxon>Sparus</taxon>
    </lineage>
</organism>
<evidence type="ECO:0000256" key="7">
    <source>
        <dbReference type="ARBA" id="ARBA00022801"/>
    </source>
</evidence>
<dbReference type="InterPro" id="IPR043502">
    <property type="entry name" value="DNA/RNA_pol_sf"/>
</dbReference>
<feature type="domain" description="Reverse transcriptase" evidence="11">
    <location>
        <begin position="1191"/>
        <end position="1368"/>
    </location>
</feature>
<dbReference type="FunFam" id="1.10.340.70:FF:000001">
    <property type="entry name" value="Retrovirus-related Pol polyprotein from transposon gypsy-like Protein"/>
    <property type="match status" value="1"/>
</dbReference>
<dbReference type="Pfam" id="PF17917">
    <property type="entry name" value="RT_RNaseH"/>
    <property type="match status" value="1"/>
</dbReference>
<dbReference type="InterPro" id="IPR036875">
    <property type="entry name" value="Znf_CCHC_sf"/>
</dbReference>
<dbReference type="Gene3D" id="1.10.340.70">
    <property type="match status" value="1"/>
</dbReference>
<dbReference type="InterPro" id="IPR038269">
    <property type="entry name" value="SCAN_sf"/>
</dbReference>
<dbReference type="CDD" id="cd09274">
    <property type="entry name" value="RNase_HI_RT_Ty3"/>
    <property type="match status" value="1"/>
</dbReference>
<dbReference type="SUPFAM" id="SSF47353">
    <property type="entry name" value="Retrovirus capsid dimerization domain-like"/>
    <property type="match status" value="1"/>
</dbReference>
<dbReference type="InterPro" id="IPR050951">
    <property type="entry name" value="Retrovirus_Pol_polyprotein"/>
</dbReference>
<keyword evidence="4" id="KW-0548">Nucleotidyltransferase</keyword>
<dbReference type="InterPro" id="IPR003309">
    <property type="entry name" value="SCAN_dom"/>
</dbReference>
<evidence type="ECO:0000259" key="11">
    <source>
        <dbReference type="PROSITE" id="PS50878"/>
    </source>
</evidence>
<dbReference type="Pfam" id="PF17921">
    <property type="entry name" value="Integrase_H2C2"/>
    <property type="match status" value="1"/>
</dbReference>
<dbReference type="Ensembl" id="ENSSAUT00010020771.1">
    <property type="protein sequence ID" value="ENSSAUP00010019633.1"/>
    <property type="gene ID" value="ENSSAUG00010008829.1"/>
</dbReference>
<gene>
    <name evidence="13" type="primary">LOC115579874</name>
</gene>
<dbReference type="Gene3D" id="3.10.10.10">
    <property type="entry name" value="HIV Type 1 Reverse Transcriptase, subunit A, domain 1"/>
    <property type="match status" value="1"/>
</dbReference>
<dbReference type="InParanoid" id="A0A671V0F8"/>
<keyword evidence="8" id="KW-0695">RNA-directed DNA polymerase</keyword>
<dbReference type="FunFam" id="3.10.20.370:FF:000001">
    <property type="entry name" value="Retrovirus-related Pol polyprotein from transposon 17.6-like protein"/>
    <property type="match status" value="1"/>
</dbReference>